<evidence type="ECO:0000313" key="1">
    <source>
        <dbReference type="EMBL" id="CAH0376080.1"/>
    </source>
</evidence>
<accession>A0A8J2WQ95</accession>
<dbReference type="Proteomes" id="UP000789595">
    <property type="component" value="Unassembled WGS sequence"/>
</dbReference>
<protein>
    <submittedName>
        <fullName evidence="1">Uncharacterized protein</fullName>
    </submittedName>
</protein>
<proteinExistence type="predicted"/>
<organism evidence="1 2">
    <name type="scientific">Pelagomonas calceolata</name>
    <dbReference type="NCBI Taxonomy" id="35677"/>
    <lineage>
        <taxon>Eukaryota</taxon>
        <taxon>Sar</taxon>
        <taxon>Stramenopiles</taxon>
        <taxon>Ochrophyta</taxon>
        <taxon>Pelagophyceae</taxon>
        <taxon>Pelagomonadales</taxon>
        <taxon>Pelagomonadaceae</taxon>
        <taxon>Pelagomonas</taxon>
    </lineage>
</organism>
<name>A0A8J2WQ95_9STRA</name>
<gene>
    <name evidence="1" type="ORF">PECAL_5P06350</name>
</gene>
<comment type="caution">
    <text evidence="1">The sequence shown here is derived from an EMBL/GenBank/DDBJ whole genome shotgun (WGS) entry which is preliminary data.</text>
</comment>
<reference evidence="1" key="1">
    <citation type="submission" date="2021-11" db="EMBL/GenBank/DDBJ databases">
        <authorList>
            <consortium name="Genoscope - CEA"/>
            <person name="William W."/>
        </authorList>
    </citation>
    <scope>NUCLEOTIDE SEQUENCE</scope>
</reference>
<dbReference type="AlphaFoldDB" id="A0A8J2WQ95"/>
<feature type="non-terminal residue" evidence="1">
    <location>
        <position position="1"/>
    </location>
</feature>
<dbReference type="EMBL" id="CAKKNE010000005">
    <property type="protein sequence ID" value="CAH0376080.1"/>
    <property type="molecule type" value="Genomic_DNA"/>
</dbReference>
<sequence>TFPSSLPPQLVISWLPVSDVASALCASSAWHRASAPVFQIIAQSRGLGRERADVPWREVVRCSKRRVTVIDPGKRYPAATHYATALGVLDQGWAPGAWGSGVIEVGDAGDFIAEVELERGTGFRIMAFRADRDGQIHIIGRIGVLIGYPGELGTVELTVEDAETLGASDLKTELVARGLRTTGRESQDRTNLTEYLHRYLPCLAYDASREDKVAEEMERAGL</sequence>
<keyword evidence="2" id="KW-1185">Reference proteome</keyword>
<evidence type="ECO:0000313" key="2">
    <source>
        <dbReference type="Proteomes" id="UP000789595"/>
    </source>
</evidence>